<evidence type="ECO:0000313" key="4">
    <source>
        <dbReference type="Proteomes" id="UP000250043"/>
    </source>
</evidence>
<dbReference type="PANTHER" id="PTHR24410">
    <property type="entry name" value="HL07962P-RELATED"/>
    <property type="match status" value="1"/>
</dbReference>
<dbReference type="InterPro" id="IPR011333">
    <property type="entry name" value="SKP1/BTB/POZ_sf"/>
</dbReference>
<keyword evidence="4" id="KW-1185">Reference proteome</keyword>
<dbReference type="InterPro" id="IPR000210">
    <property type="entry name" value="BTB/POZ_dom"/>
</dbReference>
<dbReference type="SMART" id="SM00225">
    <property type="entry name" value="BTB"/>
    <property type="match status" value="2"/>
</dbReference>
<dbReference type="AlphaFoldDB" id="A0A8E2AQ04"/>
<proteinExistence type="predicted"/>
<evidence type="ECO:0000256" key="1">
    <source>
        <dbReference type="SAM" id="MobiDB-lite"/>
    </source>
</evidence>
<dbReference type="SUPFAM" id="SSF54695">
    <property type="entry name" value="POZ domain"/>
    <property type="match status" value="1"/>
</dbReference>
<organism evidence="3 4">
    <name type="scientific">Obba rivulosa</name>
    <dbReference type="NCBI Taxonomy" id="1052685"/>
    <lineage>
        <taxon>Eukaryota</taxon>
        <taxon>Fungi</taxon>
        <taxon>Dikarya</taxon>
        <taxon>Basidiomycota</taxon>
        <taxon>Agaricomycotina</taxon>
        <taxon>Agaricomycetes</taxon>
        <taxon>Polyporales</taxon>
        <taxon>Gelatoporiaceae</taxon>
        <taxon>Obba</taxon>
    </lineage>
</organism>
<dbReference type="PANTHER" id="PTHR24410:SF23">
    <property type="entry name" value="BTB DOMAIN-CONTAINING PROTEIN-RELATED"/>
    <property type="match status" value="1"/>
</dbReference>
<dbReference type="InterPro" id="IPR051481">
    <property type="entry name" value="BTB-POZ/Galectin-3-binding"/>
</dbReference>
<dbReference type="Pfam" id="PF00651">
    <property type="entry name" value="BTB"/>
    <property type="match status" value="1"/>
</dbReference>
<feature type="domain" description="BTB" evidence="2">
    <location>
        <begin position="37"/>
        <end position="68"/>
    </location>
</feature>
<name>A0A8E2AQ04_9APHY</name>
<accession>A0A8E2AQ04</accession>
<evidence type="ECO:0000313" key="3">
    <source>
        <dbReference type="EMBL" id="OCH84622.1"/>
    </source>
</evidence>
<gene>
    <name evidence="3" type="ORF">OBBRIDRAFT_839563</name>
</gene>
<feature type="compositionally biased region" description="Polar residues" evidence="1">
    <location>
        <begin position="18"/>
        <end position="32"/>
    </location>
</feature>
<dbReference type="CDD" id="cd18186">
    <property type="entry name" value="BTB_POZ_ZBTB_KLHL-like"/>
    <property type="match status" value="2"/>
</dbReference>
<feature type="region of interest" description="Disordered" evidence="1">
    <location>
        <begin position="1"/>
        <end position="32"/>
    </location>
</feature>
<protein>
    <recommendedName>
        <fullName evidence="2">BTB domain-containing protein</fullName>
    </recommendedName>
</protein>
<feature type="compositionally biased region" description="Basic and acidic residues" evidence="1">
    <location>
        <begin position="1"/>
        <end position="17"/>
    </location>
</feature>
<dbReference type="Gene3D" id="3.30.710.10">
    <property type="entry name" value="Potassium Channel Kv1.1, Chain A"/>
    <property type="match status" value="2"/>
</dbReference>
<dbReference type="PROSITE" id="PS50097">
    <property type="entry name" value="BTB"/>
    <property type="match status" value="1"/>
</dbReference>
<dbReference type="EMBL" id="KV722652">
    <property type="protein sequence ID" value="OCH84622.1"/>
    <property type="molecule type" value="Genomic_DNA"/>
</dbReference>
<evidence type="ECO:0000259" key="2">
    <source>
        <dbReference type="PROSITE" id="PS50097"/>
    </source>
</evidence>
<reference evidence="3 4" key="1">
    <citation type="submission" date="2016-07" db="EMBL/GenBank/DDBJ databases">
        <title>Draft genome of the white-rot fungus Obba rivulosa 3A-2.</title>
        <authorList>
            <consortium name="DOE Joint Genome Institute"/>
            <person name="Miettinen O."/>
            <person name="Riley R."/>
            <person name="Acob R."/>
            <person name="Barry K."/>
            <person name="Cullen D."/>
            <person name="De Vries R."/>
            <person name="Hainaut M."/>
            <person name="Hatakka A."/>
            <person name="Henrissat B."/>
            <person name="Hilden K."/>
            <person name="Kuo R."/>
            <person name="Labutti K."/>
            <person name="Lipzen A."/>
            <person name="Makela M.R."/>
            <person name="Sandor L."/>
            <person name="Spatafora J.W."/>
            <person name="Grigoriev I.V."/>
            <person name="Hibbett D.S."/>
        </authorList>
    </citation>
    <scope>NUCLEOTIDE SEQUENCE [LARGE SCALE GENOMIC DNA]</scope>
    <source>
        <strain evidence="3 4">3A-2</strain>
    </source>
</reference>
<dbReference type="OrthoDB" id="3164835at2759"/>
<dbReference type="Proteomes" id="UP000250043">
    <property type="component" value="Unassembled WGS sequence"/>
</dbReference>
<sequence length="552" mass="60567">MEEIHHITGAELSDKDVQQSPADTLSSGSHPFQKSTADVVFASSDNVAFRVHRVILAEASEFFELMFTLPQPAVTPPNLPIDRGNHAARNIEQTEMDGLPLLRVPETSSVLENLFRFCYPIQDPALTSLEDIIATLEAAAKYDMREGVHILQERLATFVHTDPLRLYAIACRHLLEDVAAAAAGEAVRQELDVHYVDDMAHISAGAFYRLAFYCHIKGKVSALFTFCRPNYAREDGTGAWRPEKAGWDSKFDPGLRFPPPDATIRGIDAEFGVHSAIVCQASQVLQDLFCHIGPPEASGPAPNDAPLTIELSEDGRTLSALLRLCYGQDVGQIHVEEVTDALALAIAYKIENATTRLADALRSSARDNPVRAYLIASRFGLSSLAQHAARLTLGESIEWPYYTQLEDVSAKAYDNLLQYRRVCSEAATATLDDLRWMQTPPPTFSSHPSGCFREYACATGTRRLPCWCTAFLRCLKGAVQSAPLARTATSVEQLAAALSDPTVRFCSRCERSLGVAEFGQISSLLAEAIDRAVSKVGICGMNDSMFLRRLIS</sequence>